<dbReference type="PRINTS" id="PR00344">
    <property type="entry name" value="BCTRLSENSOR"/>
</dbReference>
<dbReference type="InterPro" id="IPR003660">
    <property type="entry name" value="HAMP_dom"/>
</dbReference>
<sequence length="782" mass="82924">MAESGDGIADRRLSSWTVGRMLTVGFLLALLALAVVGTSAYVRIGTLIDGRVPLQQSHQLLGEIGRLRDAVNGLDRAARGFQKAGSQTWAQALRNASAAVLAQVAVVRADIRQNADHQQILDRLQPLLQARLAQYDKAVERRAKGEVSADLDDIENLVRAMQTEEEGRLAELVAEGDASAKRTRQLILVVSLTTAGLVALCGRWITRRITAPARRVTAAAHRVAEGDLSRRAQVSGPRELALMAQAVNASMTAMVAARDEAVAAGAAKSAFLATMSHEIRTPMNAVIGMTGLLLDTELDMRQRELVETVHASGESLLVIINDVLDFSKIEAGELALEQRPFALSSCVQQAVNLVALTADAKGLHVSCHLDAGCPETVVGDETRLRQILVNLIGNAVKFTEHGAITVTVSAVRDPAGAGAGCWLLRVAVRDTGIGIPPDRLDRLFLPFSQVDASVARGYGGSGLGLVISQRLAAAMDGGIKVASEPGQGSTFTVTLRLGVAESGTLVPVRPHVVLPVGRSLHVLVAEDNPVNQRVVQLLLERRGHRVELVADGAAAVTAVRRTRFDLVLMDVQMPVLDGLAATKLIRKEPPAHGAPHIVALTANAMVDDRTASRRAGMDGFLAKPIREADLDAVLAAAAAHSDVWAATQALALGRRAEAIAGSETDSIRACIDDLTALAGDDGHRVAELLHNFADRLPDTLDRMDRAVASGDSRGLARLAHGLKGSSSTLGANRLAAVCADVEDRAQRRDSGNADVLLNQLHARAEEARTAMVQLSTELERAS</sequence>
<dbReference type="PROSITE" id="PS50110">
    <property type="entry name" value="RESPONSE_REGULATORY"/>
    <property type="match status" value="1"/>
</dbReference>
<evidence type="ECO:0000256" key="17">
    <source>
        <dbReference type="PROSITE-ProRule" id="PRU00169"/>
    </source>
</evidence>
<dbReference type="Pfam" id="PF00512">
    <property type="entry name" value="HisKA"/>
    <property type="match status" value="1"/>
</dbReference>
<dbReference type="FunFam" id="3.30.565.10:FF:000010">
    <property type="entry name" value="Sensor histidine kinase RcsC"/>
    <property type="match status" value="1"/>
</dbReference>
<dbReference type="PROSITE" id="PS50109">
    <property type="entry name" value="HIS_KIN"/>
    <property type="match status" value="1"/>
</dbReference>
<evidence type="ECO:0000256" key="11">
    <source>
        <dbReference type="ARBA" id="ARBA00022989"/>
    </source>
</evidence>
<dbReference type="Gene3D" id="3.40.50.2300">
    <property type="match status" value="1"/>
</dbReference>
<dbReference type="GO" id="GO:0000155">
    <property type="term" value="F:phosphorelay sensor kinase activity"/>
    <property type="evidence" value="ECO:0007669"/>
    <property type="project" value="InterPro"/>
</dbReference>
<comment type="catalytic activity">
    <reaction evidence="1">
        <text>ATP + protein L-histidine = ADP + protein N-phospho-L-histidine.</text>
        <dbReference type="EC" id="2.7.13.3"/>
    </reaction>
</comment>
<dbReference type="SMART" id="SM00387">
    <property type="entry name" value="HATPase_c"/>
    <property type="match status" value="1"/>
</dbReference>
<evidence type="ECO:0000256" key="6">
    <source>
        <dbReference type="ARBA" id="ARBA00022679"/>
    </source>
</evidence>
<keyword evidence="6" id="KW-0808">Transferase</keyword>
<dbReference type="SMART" id="SM00448">
    <property type="entry name" value="REC"/>
    <property type="match status" value="1"/>
</dbReference>
<evidence type="ECO:0000256" key="7">
    <source>
        <dbReference type="ARBA" id="ARBA00022692"/>
    </source>
</evidence>
<evidence type="ECO:0000256" key="13">
    <source>
        <dbReference type="ARBA" id="ARBA00064003"/>
    </source>
</evidence>
<dbReference type="GO" id="GO:0005886">
    <property type="term" value="C:plasma membrane"/>
    <property type="evidence" value="ECO:0007669"/>
    <property type="project" value="UniProtKB-SubCell"/>
</dbReference>
<evidence type="ECO:0000256" key="18">
    <source>
        <dbReference type="SAM" id="Phobius"/>
    </source>
</evidence>
<dbReference type="Proteomes" id="UP000636960">
    <property type="component" value="Unassembled WGS sequence"/>
</dbReference>
<dbReference type="PROSITE" id="PS50894">
    <property type="entry name" value="HPT"/>
    <property type="match status" value="1"/>
</dbReference>
<gene>
    <name evidence="23" type="ORF">Ari01nite_87110</name>
</gene>
<dbReference type="PANTHER" id="PTHR45339">
    <property type="entry name" value="HYBRID SIGNAL TRANSDUCTION HISTIDINE KINASE J"/>
    <property type="match status" value="1"/>
</dbReference>
<dbReference type="InterPro" id="IPR003661">
    <property type="entry name" value="HisK_dim/P_dom"/>
</dbReference>
<dbReference type="SUPFAM" id="SSF55874">
    <property type="entry name" value="ATPase domain of HSP90 chaperone/DNA topoisomerase II/histidine kinase"/>
    <property type="match status" value="1"/>
</dbReference>
<evidence type="ECO:0000256" key="14">
    <source>
        <dbReference type="ARBA" id="ARBA00068150"/>
    </source>
</evidence>
<dbReference type="Gene3D" id="3.30.565.10">
    <property type="entry name" value="Histidine kinase-like ATPase, C-terminal domain"/>
    <property type="match status" value="1"/>
</dbReference>
<feature type="domain" description="HPt" evidence="22">
    <location>
        <begin position="681"/>
        <end position="774"/>
    </location>
</feature>
<evidence type="ECO:0000256" key="4">
    <source>
        <dbReference type="ARBA" id="ARBA00012438"/>
    </source>
</evidence>
<dbReference type="InterPro" id="IPR036097">
    <property type="entry name" value="HisK_dim/P_sf"/>
</dbReference>
<dbReference type="CDD" id="cd06225">
    <property type="entry name" value="HAMP"/>
    <property type="match status" value="1"/>
</dbReference>
<comment type="similarity">
    <text evidence="3">In the N-terminal section; belongs to the phytochrome family.</text>
</comment>
<dbReference type="Pfam" id="PF00072">
    <property type="entry name" value="Response_reg"/>
    <property type="match status" value="1"/>
</dbReference>
<dbReference type="CDD" id="cd17546">
    <property type="entry name" value="REC_hyHK_CKI1_RcsC-like"/>
    <property type="match status" value="1"/>
</dbReference>
<dbReference type="PROSITE" id="PS50885">
    <property type="entry name" value="HAMP"/>
    <property type="match status" value="1"/>
</dbReference>
<dbReference type="SUPFAM" id="SSF52172">
    <property type="entry name" value="CheY-like"/>
    <property type="match status" value="1"/>
</dbReference>
<evidence type="ECO:0000256" key="10">
    <source>
        <dbReference type="ARBA" id="ARBA00022840"/>
    </source>
</evidence>
<evidence type="ECO:0000256" key="9">
    <source>
        <dbReference type="ARBA" id="ARBA00022777"/>
    </source>
</evidence>
<name>A0A919KCN4_9ACTN</name>
<keyword evidence="18" id="KW-0472">Membrane</keyword>
<dbReference type="EMBL" id="BOMV01000100">
    <property type="protein sequence ID" value="GIF01247.1"/>
    <property type="molecule type" value="Genomic_DNA"/>
</dbReference>
<feature type="domain" description="Response regulatory" evidence="20">
    <location>
        <begin position="521"/>
        <end position="638"/>
    </location>
</feature>
<feature type="transmembrane region" description="Helical" evidence="18">
    <location>
        <begin position="186"/>
        <end position="205"/>
    </location>
</feature>
<keyword evidence="10" id="KW-0067">ATP-binding</keyword>
<dbReference type="SMART" id="SM00073">
    <property type="entry name" value="HPT"/>
    <property type="match status" value="1"/>
</dbReference>
<dbReference type="PANTHER" id="PTHR45339:SF3">
    <property type="entry name" value="HISTIDINE KINASE"/>
    <property type="match status" value="1"/>
</dbReference>
<proteinExistence type="inferred from homology"/>
<dbReference type="CDD" id="cd00088">
    <property type="entry name" value="HPT"/>
    <property type="match status" value="1"/>
</dbReference>
<dbReference type="GO" id="GO:0005524">
    <property type="term" value="F:ATP binding"/>
    <property type="evidence" value="ECO:0007669"/>
    <property type="project" value="UniProtKB-KW"/>
</dbReference>
<protein>
    <recommendedName>
        <fullName evidence="15">Circadian input-output histidine kinase CikA</fullName>
        <ecNumber evidence="4">2.7.13.3</ecNumber>
    </recommendedName>
    <alternativeName>
        <fullName evidence="14">Sensory/regulatory protein RpfC</fullName>
    </alternativeName>
</protein>
<evidence type="ECO:0000256" key="8">
    <source>
        <dbReference type="ARBA" id="ARBA00022741"/>
    </source>
</evidence>
<evidence type="ECO:0000256" key="12">
    <source>
        <dbReference type="ARBA" id="ARBA00023012"/>
    </source>
</evidence>
<evidence type="ECO:0000256" key="16">
    <source>
        <dbReference type="PROSITE-ProRule" id="PRU00110"/>
    </source>
</evidence>
<dbReference type="SMART" id="SM00304">
    <property type="entry name" value="HAMP"/>
    <property type="match status" value="1"/>
</dbReference>
<dbReference type="SUPFAM" id="SSF47226">
    <property type="entry name" value="Histidine-containing phosphotransfer domain, HPT domain"/>
    <property type="match status" value="1"/>
</dbReference>
<dbReference type="Gene3D" id="6.10.340.10">
    <property type="match status" value="1"/>
</dbReference>
<dbReference type="Gene3D" id="1.20.120.160">
    <property type="entry name" value="HPT domain"/>
    <property type="match status" value="1"/>
</dbReference>
<evidence type="ECO:0000313" key="23">
    <source>
        <dbReference type="EMBL" id="GIF01247.1"/>
    </source>
</evidence>
<dbReference type="FunFam" id="1.10.287.130:FF:000002">
    <property type="entry name" value="Two-component osmosensing histidine kinase"/>
    <property type="match status" value="1"/>
</dbReference>
<dbReference type="InterPro" id="IPR004358">
    <property type="entry name" value="Sig_transdc_His_kin-like_C"/>
</dbReference>
<dbReference type="Pfam" id="PF00672">
    <property type="entry name" value="HAMP"/>
    <property type="match status" value="1"/>
</dbReference>
<evidence type="ECO:0000256" key="5">
    <source>
        <dbReference type="ARBA" id="ARBA00022553"/>
    </source>
</evidence>
<dbReference type="SMART" id="SM00388">
    <property type="entry name" value="HisKA"/>
    <property type="match status" value="1"/>
</dbReference>
<keyword evidence="8" id="KW-0547">Nucleotide-binding</keyword>
<keyword evidence="24" id="KW-1185">Reference proteome</keyword>
<dbReference type="CDD" id="cd16922">
    <property type="entry name" value="HATPase_EvgS-ArcB-TorS-like"/>
    <property type="match status" value="1"/>
</dbReference>
<evidence type="ECO:0000256" key="2">
    <source>
        <dbReference type="ARBA" id="ARBA00004236"/>
    </source>
</evidence>
<dbReference type="EC" id="2.7.13.3" evidence="4"/>
<feature type="domain" description="Histidine kinase" evidence="19">
    <location>
        <begin position="274"/>
        <end position="499"/>
    </location>
</feature>
<keyword evidence="5 17" id="KW-0597">Phosphoprotein</keyword>
<evidence type="ECO:0000259" key="22">
    <source>
        <dbReference type="PROSITE" id="PS50894"/>
    </source>
</evidence>
<dbReference type="InterPro" id="IPR036890">
    <property type="entry name" value="HATPase_C_sf"/>
</dbReference>
<feature type="transmembrane region" description="Helical" evidence="18">
    <location>
        <begin position="21"/>
        <end position="42"/>
    </location>
</feature>
<dbReference type="Pfam" id="PF02518">
    <property type="entry name" value="HATPase_c"/>
    <property type="match status" value="1"/>
</dbReference>
<comment type="subunit">
    <text evidence="13">At low DSF concentrations, interacts with RpfF.</text>
</comment>
<dbReference type="Pfam" id="PF01627">
    <property type="entry name" value="Hpt"/>
    <property type="match status" value="1"/>
</dbReference>
<accession>A0A919KCN4</accession>
<dbReference type="InterPro" id="IPR005467">
    <property type="entry name" value="His_kinase_dom"/>
</dbReference>
<dbReference type="InterPro" id="IPR008207">
    <property type="entry name" value="Sig_transdc_His_kin_Hpt_dom"/>
</dbReference>
<evidence type="ECO:0000313" key="24">
    <source>
        <dbReference type="Proteomes" id="UP000636960"/>
    </source>
</evidence>
<dbReference type="SUPFAM" id="SSF47384">
    <property type="entry name" value="Homodimeric domain of signal transducing histidine kinase"/>
    <property type="match status" value="1"/>
</dbReference>
<evidence type="ECO:0000259" key="21">
    <source>
        <dbReference type="PROSITE" id="PS50885"/>
    </source>
</evidence>
<organism evidence="23 24">
    <name type="scientific">Paractinoplanes rishiriensis</name>
    <dbReference type="NCBI Taxonomy" id="1050105"/>
    <lineage>
        <taxon>Bacteria</taxon>
        <taxon>Bacillati</taxon>
        <taxon>Actinomycetota</taxon>
        <taxon>Actinomycetes</taxon>
        <taxon>Micromonosporales</taxon>
        <taxon>Micromonosporaceae</taxon>
        <taxon>Paractinoplanes</taxon>
    </lineage>
</organism>
<dbReference type="CDD" id="cd00082">
    <property type="entry name" value="HisKA"/>
    <property type="match status" value="1"/>
</dbReference>
<comment type="subcellular location">
    <subcellularLocation>
        <location evidence="2">Cell membrane</location>
    </subcellularLocation>
</comment>
<keyword evidence="9" id="KW-0418">Kinase</keyword>
<evidence type="ECO:0000256" key="1">
    <source>
        <dbReference type="ARBA" id="ARBA00000085"/>
    </source>
</evidence>
<evidence type="ECO:0000256" key="3">
    <source>
        <dbReference type="ARBA" id="ARBA00006402"/>
    </source>
</evidence>
<dbReference type="AlphaFoldDB" id="A0A919KCN4"/>
<dbReference type="InterPro" id="IPR001789">
    <property type="entry name" value="Sig_transdc_resp-reg_receiver"/>
</dbReference>
<comment type="caution">
    <text evidence="23">The sequence shown here is derived from an EMBL/GenBank/DDBJ whole genome shotgun (WGS) entry which is preliminary data.</text>
</comment>
<dbReference type="InterPro" id="IPR003594">
    <property type="entry name" value="HATPase_dom"/>
</dbReference>
<feature type="modified residue" description="Phosphohistidine" evidence="16">
    <location>
        <position position="720"/>
    </location>
</feature>
<dbReference type="InterPro" id="IPR011006">
    <property type="entry name" value="CheY-like_superfamily"/>
</dbReference>
<keyword evidence="12" id="KW-0902">Two-component regulatory system</keyword>
<keyword evidence="7 18" id="KW-0812">Transmembrane</keyword>
<feature type="domain" description="HAMP" evidence="21">
    <location>
        <begin position="207"/>
        <end position="259"/>
    </location>
</feature>
<keyword evidence="11 18" id="KW-1133">Transmembrane helix</keyword>
<evidence type="ECO:0000259" key="19">
    <source>
        <dbReference type="PROSITE" id="PS50109"/>
    </source>
</evidence>
<dbReference type="InterPro" id="IPR036641">
    <property type="entry name" value="HPT_dom_sf"/>
</dbReference>
<evidence type="ECO:0000256" key="15">
    <source>
        <dbReference type="ARBA" id="ARBA00074306"/>
    </source>
</evidence>
<dbReference type="SUPFAM" id="SSF158472">
    <property type="entry name" value="HAMP domain-like"/>
    <property type="match status" value="1"/>
</dbReference>
<reference evidence="23" key="1">
    <citation type="submission" date="2021-01" db="EMBL/GenBank/DDBJ databases">
        <title>Whole genome shotgun sequence of Actinoplanes rishiriensis NBRC 108556.</title>
        <authorList>
            <person name="Komaki H."/>
            <person name="Tamura T."/>
        </authorList>
    </citation>
    <scope>NUCLEOTIDE SEQUENCE</scope>
    <source>
        <strain evidence="23">NBRC 108556</strain>
    </source>
</reference>
<evidence type="ECO:0000259" key="20">
    <source>
        <dbReference type="PROSITE" id="PS50110"/>
    </source>
</evidence>
<feature type="modified residue" description="4-aspartylphosphate" evidence="17">
    <location>
        <position position="570"/>
    </location>
</feature>
<dbReference type="Gene3D" id="1.10.287.130">
    <property type="match status" value="1"/>
</dbReference>